<keyword evidence="3" id="KW-1185">Reference proteome</keyword>
<sequence>MGFLFELYHFIDESVSIKKIGDKMNKYLKIILFYLLFFGLFFLFLFTISLGSLSKSLSYFSSLYLYFNLVFSTFYFYFNRDSNRISILIVSCLSLVFTLIMCEVIYPNILKKNISLPNYITEFDNNFKISKVVSTSDQILKNNLEKARDYLEKKEYTSAWIYADLESYNKELQRDIELIKKEAIKGMLTLGFDVDDKKYIETIRYKNLINQNKILEAYYFCLEKLNNSIVDQDFEIKLQSCYTILIDDYYSIDRVLDKLNSSGYSDIRFYSIEDGVKLFTIEKLVEDDGEFFLQNVKINSKFYPFLYIDKSSKIYSSGFKEDYEFVYNFDKPNLPIKPEDLKLFSKELLELSTSSLHFNIKVLSLQSTKYFKESKLNNLLLTRFVSYLSILILFFMSFVFIDNRGFVDYFFAYSISILSIRWFIKRIGLILIDSGLGLSLIIISIFYILILAVLIKKFNPKHVLS</sequence>
<name>A0A5C1QCE0_9SPIO</name>
<keyword evidence="1" id="KW-1133">Transmembrane helix</keyword>
<evidence type="ECO:0000313" key="3">
    <source>
        <dbReference type="Proteomes" id="UP000323824"/>
    </source>
</evidence>
<feature type="transmembrane region" description="Helical" evidence="1">
    <location>
        <begin position="84"/>
        <end position="106"/>
    </location>
</feature>
<feature type="transmembrane region" description="Helical" evidence="1">
    <location>
        <begin position="31"/>
        <end position="50"/>
    </location>
</feature>
<keyword evidence="1" id="KW-0472">Membrane</keyword>
<protein>
    <submittedName>
        <fullName evidence="2">Uncharacterized protein</fullName>
    </submittedName>
</protein>
<dbReference type="RefSeq" id="WP_149568010.1">
    <property type="nucleotide sequence ID" value="NZ_CP035807.1"/>
</dbReference>
<dbReference type="AlphaFoldDB" id="A0A5C1QCE0"/>
<feature type="transmembrane region" description="Helical" evidence="1">
    <location>
        <begin position="379"/>
        <end position="400"/>
    </location>
</feature>
<dbReference type="KEGG" id="sper:EW093_08655"/>
<accession>A0A5C1QCE0</accession>
<proteinExistence type="predicted"/>
<dbReference type="Proteomes" id="UP000323824">
    <property type="component" value="Chromosome"/>
</dbReference>
<dbReference type="EMBL" id="CP035807">
    <property type="protein sequence ID" value="QEN04770.1"/>
    <property type="molecule type" value="Genomic_DNA"/>
</dbReference>
<reference evidence="2 3" key="2">
    <citation type="submission" date="2019-09" db="EMBL/GenBank/DDBJ databases">
        <title>Complete Genome Sequence and Methylome Analysis of free living Spirochaetas.</title>
        <authorList>
            <person name="Leshcheva N."/>
            <person name="Mikheeva N."/>
        </authorList>
    </citation>
    <scope>NUCLEOTIDE SEQUENCE [LARGE SCALE GENOMIC DNA]</scope>
    <source>
        <strain evidence="2 3">P</strain>
    </source>
</reference>
<feature type="transmembrane region" description="Helical" evidence="1">
    <location>
        <begin position="406"/>
        <end position="424"/>
    </location>
</feature>
<keyword evidence="1" id="KW-0812">Transmembrane</keyword>
<evidence type="ECO:0000256" key="1">
    <source>
        <dbReference type="SAM" id="Phobius"/>
    </source>
</evidence>
<gene>
    <name evidence="2" type="ORF">EW093_08655</name>
</gene>
<organism evidence="2 3">
    <name type="scientific">Thiospirochaeta perfilievii</name>
    <dbReference type="NCBI Taxonomy" id="252967"/>
    <lineage>
        <taxon>Bacteria</taxon>
        <taxon>Pseudomonadati</taxon>
        <taxon>Spirochaetota</taxon>
        <taxon>Spirochaetia</taxon>
        <taxon>Spirochaetales</taxon>
        <taxon>Spirochaetaceae</taxon>
        <taxon>Thiospirochaeta</taxon>
    </lineage>
</organism>
<feature type="transmembrane region" description="Helical" evidence="1">
    <location>
        <begin position="436"/>
        <end position="455"/>
    </location>
</feature>
<reference evidence="2 3" key="1">
    <citation type="submission" date="2019-02" db="EMBL/GenBank/DDBJ databases">
        <authorList>
            <person name="Fomenkov A."/>
            <person name="Dubinina G."/>
            <person name="Grabovich M."/>
            <person name="Vincze T."/>
            <person name="Roberts R.J."/>
        </authorList>
    </citation>
    <scope>NUCLEOTIDE SEQUENCE [LARGE SCALE GENOMIC DNA]</scope>
    <source>
        <strain evidence="2 3">P</strain>
    </source>
</reference>
<evidence type="ECO:0000313" key="2">
    <source>
        <dbReference type="EMBL" id="QEN04770.1"/>
    </source>
</evidence>
<feature type="transmembrane region" description="Helical" evidence="1">
    <location>
        <begin position="57"/>
        <end position="78"/>
    </location>
</feature>